<reference evidence="19" key="2">
    <citation type="journal article" date="2023" name="Plants (Basel)">
        <title>Annotation of the Turnera subulata (Passifloraceae) Draft Genome Reveals the S-Locus Evolved after the Divergence of Turneroideae from Passifloroideae in a Stepwise Manner.</title>
        <authorList>
            <person name="Henning P.M."/>
            <person name="Roalson E.H."/>
            <person name="Mir W."/>
            <person name="McCubbin A.G."/>
            <person name="Shore J.S."/>
        </authorList>
    </citation>
    <scope>NUCLEOTIDE SEQUENCE</scope>
    <source>
        <strain evidence="19">F60SS</strain>
    </source>
</reference>
<keyword evidence="10" id="KW-0547">Nucleotide-binding</keyword>
<dbReference type="CDD" id="cd05402">
    <property type="entry name" value="NT_PAP_TUTase"/>
    <property type="match status" value="1"/>
</dbReference>
<keyword evidence="6" id="KW-0507">mRNA processing</keyword>
<protein>
    <recommendedName>
        <fullName evidence="5">polynucleotide adenylyltransferase</fullName>
        <ecNumber evidence="5">2.7.7.19</ecNumber>
    </recommendedName>
</protein>
<keyword evidence="20" id="KW-1185">Reference proteome</keyword>
<evidence type="ECO:0000259" key="17">
    <source>
        <dbReference type="Pfam" id="PF04928"/>
    </source>
</evidence>
<evidence type="ECO:0000256" key="10">
    <source>
        <dbReference type="ARBA" id="ARBA00022741"/>
    </source>
</evidence>
<evidence type="ECO:0000313" key="20">
    <source>
        <dbReference type="Proteomes" id="UP001141552"/>
    </source>
</evidence>
<dbReference type="InterPro" id="IPR048840">
    <property type="entry name" value="PolA_pol_NTPase"/>
</dbReference>
<dbReference type="InterPro" id="IPR043519">
    <property type="entry name" value="NT_sf"/>
</dbReference>
<dbReference type="InterPro" id="IPR007012">
    <property type="entry name" value="PolA_pol_cen_dom"/>
</dbReference>
<feature type="compositionally biased region" description="Polar residues" evidence="15">
    <location>
        <begin position="1"/>
        <end position="13"/>
    </location>
</feature>
<dbReference type="GO" id="GO:0003723">
    <property type="term" value="F:RNA binding"/>
    <property type="evidence" value="ECO:0007669"/>
    <property type="project" value="InterPro"/>
</dbReference>
<evidence type="ECO:0000256" key="4">
    <source>
        <dbReference type="ARBA" id="ARBA00010912"/>
    </source>
</evidence>
<comment type="catalytic activity">
    <reaction evidence="14">
        <text>RNA(n) + ATP = RNA(n)-3'-adenine ribonucleotide + diphosphate</text>
        <dbReference type="Rhea" id="RHEA:11332"/>
        <dbReference type="Rhea" id="RHEA-COMP:14527"/>
        <dbReference type="Rhea" id="RHEA-COMP:17347"/>
        <dbReference type="ChEBI" id="CHEBI:30616"/>
        <dbReference type="ChEBI" id="CHEBI:33019"/>
        <dbReference type="ChEBI" id="CHEBI:140395"/>
        <dbReference type="ChEBI" id="CHEBI:173115"/>
        <dbReference type="EC" id="2.7.7.19"/>
    </reaction>
</comment>
<proteinExistence type="inferred from homology"/>
<evidence type="ECO:0000256" key="7">
    <source>
        <dbReference type="ARBA" id="ARBA00022679"/>
    </source>
</evidence>
<feature type="region of interest" description="Disordered" evidence="15">
    <location>
        <begin position="1"/>
        <end position="21"/>
    </location>
</feature>
<dbReference type="AlphaFoldDB" id="A0A9Q0GMA4"/>
<dbReference type="FunFam" id="1.10.1410.10:FF:000001">
    <property type="entry name" value="Putative poly(A) polymerase gamma"/>
    <property type="match status" value="1"/>
</dbReference>
<dbReference type="InterPro" id="IPR007010">
    <property type="entry name" value="PolA_pol_RNA-bd_dom"/>
</dbReference>
<feature type="compositionally biased region" description="Low complexity" evidence="15">
    <location>
        <begin position="557"/>
        <end position="571"/>
    </location>
</feature>
<dbReference type="Pfam" id="PF04928">
    <property type="entry name" value="PAP_central"/>
    <property type="match status" value="1"/>
</dbReference>
<dbReference type="Proteomes" id="UP001141552">
    <property type="component" value="Unassembled WGS sequence"/>
</dbReference>
<evidence type="ECO:0000256" key="8">
    <source>
        <dbReference type="ARBA" id="ARBA00022695"/>
    </source>
</evidence>
<dbReference type="Pfam" id="PF20750">
    <property type="entry name" value="PAP_NTPase"/>
    <property type="match status" value="1"/>
</dbReference>
<keyword evidence="9" id="KW-0479">Metal-binding</keyword>
<evidence type="ECO:0000259" key="18">
    <source>
        <dbReference type="Pfam" id="PF20750"/>
    </source>
</evidence>
<comment type="subcellular location">
    <subcellularLocation>
        <location evidence="3">Nucleus</location>
    </subcellularLocation>
</comment>
<comment type="cofactor">
    <cofactor evidence="2">
        <name>Mg(2+)</name>
        <dbReference type="ChEBI" id="CHEBI:18420"/>
    </cofactor>
</comment>
<gene>
    <name evidence="19" type="primary">PAPS4_1</name>
    <name evidence="19" type="ORF">Tsubulata_036593</name>
</gene>
<feature type="domain" description="Poly(A) polymerase RNA-binding" evidence="16">
    <location>
        <begin position="369"/>
        <end position="427"/>
    </location>
</feature>
<feature type="compositionally biased region" description="Polar residues" evidence="15">
    <location>
        <begin position="504"/>
        <end position="513"/>
    </location>
</feature>
<dbReference type="GO" id="GO:0046872">
    <property type="term" value="F:metal ion binding"/>
    <property type="evidence" value="ECO:0007669"/>
    <property type="project" value="UniProtKB-KW"/>
</dbReference>
<evidence type="ECO:0000256" key="3">
    <source>
        <dbReference type="ARBA" id="ARBA00004123"/>
    </source>
</evidence>
<dbReference type="SUPFAM" id="SSF55003">
    <property type="entry name" value="PAP/Archaeal CCA-adding enzyme, C-terminal domain"/>
    <property type="match status" value="1"/>
</dbReference>
<evidence type="ECO:0000256" key="14">
    <source>
        <dbReference type="ARBA" id="ARBA00048830"/>
    </source>
</evidence>
<dbReference type="OrthoDB" id="412748at2759"/>
<dbReference type="Gene3D" id="3.30.70.590">
    <property type="entry name" value="Poly(A) polymerase predicted RNA binding domain"/>
    <property type="match status" value="1"/>
</dbReference>
<dbReference type="GO" id="GO:0031123">
    <property type="term" value="P:RNA 3'-end processing"/>
    <property type="evidence" value="ECO:0007669"/>
    <property type="project" value="InterPro"/>
</dbReference>
<keyword evidence="8" id="KW-0548">Nucleotidyltransferase</keyword>
<dbReference type="EC" id="2.7.7.19" evidence="5"/>
<comment type="caution">
    <text evidence="19">The sequence shown here is derived from an EMBL/GenBank/DDBJ whole genome shotgun (WGS) entry which is preliminary data.</text>
</comment>
<comment type="similarity">
    <text evidence="4">Belongs to the poly(A) polymerase family.</text>
</comment>
<dbReference type="SUPFAM" id="SSF81631">
    <property type="entry name" value="PAP/OAS1 substrate-binding domain"/>
    <property type="match status" value="1"/>
</dbReference>
<keyword evidence="13" id="KW-0539">Nucleus</keyword>
<dbReference type="Gene3D" id="1.10.1410.10">
    <property type="match status" value="1"/>
</dbReference>
<feature type="region of interest" description="Disordered" evidence="15">
    <location>
        <begin position="496"/>
        <end position="571"/>
    </location>
</feature>
<dbReference type="FunFam" id="3.30.460.10:FF:000002">
    <property type="entry name" value="Poly(A) polymerase alpha, putative"/>
    <property type="match status" value="1"/>
</dbReference>
<evidence type="ECO:0000256" key="15">
    <source>
        <dbReference type="SAM" id="MobiDB-lite"/>
    </source>
</evidence>
<organism evidence="19 20">
    <name type="scientific">Turnera subulata</name>
    <dbReference type="NCBI Taxonomy" id="218843"/>
    <lineage>
        <taxon>Eukaryota</taxon>
        <taxon>Viridiplantae</taxon>
        <taxon>Streptophyta</taxon>
        <taxon>Embryophyta</taxon>
        <taxon>Tracheophyta</taxon>
        <taxon>Spermatophyta</taxon>
        <taxon>Magnoliopsida</taxon>
        <taxon>eudicotyledons</taxon>
        <taxon>Gunneridae</taxon>
        <taxon>Pentapetalae</taxon>
        <taxon>rosids</taxon>
        <taxon>fabids</taxon>
        <taxon>Malpighiales</taxon>
        <taxon>Passifloraceae</taxon>
        <taxon>Turnera</taxon>
    </lineage>
</organism>
<keyword evidence="11" id="KW-0067">ATP-binding</keyword>
<evidence type="ECO:0000256" key="13">
    <source>
        <dbReference type="ARBA" id="ARBA00023242"/>
    </source>
</evidence>
<feature type="compositionally biased region" description="Basic and acidic residues" evidence="15">
    <location>
        <begin position="533"/>
        <end position="550"/>
    </location>
</feature>
<feature type="domain" description="Poly(A) polymerase nucleotidyltransferase" evidence="18">
    <location>
        <begin position="22"/>
        <end position="216"/>
    </location>
</feature>
<dbReference type="InterPro" id="IPR011068">
    <property type="entry name" value="NuclTrfase_I-like_C"/>
</dbReference>
<dbReference type="EMBL" id="JAKUCV010000205">
    <property type="protein sequence ID" value="KAJ4850836.1"/>
    <property type="molecule type" value="Genomic_DNA"/>
</dbReference>
<dbReference type="Pfam" id="PF04926">
    <property type="entry name" value="PAP_RNA-bind"/>
    <property type="match status" value="1"/>
</dbReference>
<evidence type="ECO:0000259" key="16">
    <source>
        <dbReference type="Pfam" id="PF04926"/>
    </source>
</evidence>
<evidence type="ECO:0000256" key="9">
    <source>
        <dbReference type="ARBA" id="ARBA00022723"/>
    </source>
</evidence>
<dbReference type="FunFam" id="3.30.70.590:FF:000002">
    <property type="entry name" value="Nuclear poly(A) polymerase 4"/>
    <property type="match status" value="1"/>
</dbReference>
<dbReference type="GO" id="GO:0006397">
    <property type="term" value="P:mRNA processing"/>
    <property type="evidence" value="ECO:0007669"/>
    <property type="project" value="UniProtKB-KW"/>
</dbReference>
<dbReference type="SUPFAM" id="SSF81301">
    <property type="entry name" value="Nucleotidyltransferase"/>
    <property type="match status" value="1"/>
</dbReference>
<dbReference type="PANTHER" id="PTHR10682:SF36">
    <property type="entry name" value="NUCLEAR POLY(A) POLYMERASE 4"/>
    <property type="match status" value="1"/>
</dbReference>
<evidence type="ECO:0000256" key="1">
    <source>
        <dbReference type="ARBA" id="ARBA00001936"/>
    </source>
</evidence>
<dbReference type="Gene3D" id="3.30.460.10">
    <property type="entry name" value="Beta Polymerase, domain 2"/>
    <property type="match status" value="1"/>
</dbReference>
<dbReference type="PANTHER" id="PTHR10682">
    <property type="entry name" value="POLY A POLYMERASE"/>
    <property type="match status" value="1"/>
</dbReference>
<evidence type="ECO:0000256" key="6">
    <source>
        <dbReference type="ARBA" id="ARBA00022664"/>
    </source>
</evidence>
<dbReference type="GO" id="GO:0005524">
    <property type="term" value="F:ATP binding"/>
    <property type="evidence" value="ECO:0007669"/>
    <property type="project" value="UniProtKB-KW"/>
</dbReference>
<evidence type="ECO:0000256" key="5">
    <source>
        <dbReference type="ARBA" id="ARBA00012388"/>
    </source>
</evidence>
<sequence>MVGSRSPNGASPPQAQPAKRYGITKPISLAGPNEADLHRNAELEKFLVDSGLYESREEAIKREEVLSRIDQIVKGWVKQLTRQRGYTDQMVEEANAVIFTFGSYRLGVHGPGADIDTLCIGPSYVNREEDFFIILHDILSEMDEVTELQPVPDAHVPVMKFKFLGISIDLLYASISLLVVPEDLDISHESVLCDVDEPTVRSLNGCRVADQILKLVPNIEHFRTTLRCLKFWAKRRGVYSNVTGFLGGVNWALLVARVCQLYPNAIPSMLVSRFFRVYTQWRWPNPVMLCSIEEDELGFPVWDPRKNPRDRFHHMPIITPAYPCMNSSYNVSISTLRVMMEQFQCGNKICEEIELNKTQWSALFEPYLFFESYKNYLQVDIVAADTDDLLAWKGWVESRLRQLTLKIERDTNGMLQCHPYPNEYTDTLKNCPHSAFFMGLQRKEGVSGQEGQQFDIRGTVDEFRHEINMYMFWKPGMDVFVSHVRRRQLPAFVFPDGYRRSRPSRNPNQQPGRTSEEIARSSSGSIEGHLKRKNDGEMADVRPDKPEKRASVSPHRVVSPENVGSSSSGASHVVSCGGPKLDCSPIGDVAGNYEYRSPREEMESERGSGGMQHRGIADQECLNNRISTGVSKTPLASVDLESAGFGNDIEPTELVVKTIPKLGLLDPYEELNPQEGETCKPGSNNGKIGDVESASVKSMENISSRRLLNWADGAIQVDQEPVKPCSQMAAVDLAESVLGSNSSTQNLNPEGDICSAGSIALAENGSSNVAVVFQNSLTEELQVESEDNSVTSER</sequence>
<keyword evidence="7" id="KW-0808">Transferase</keyword>
<dbReference type="GO" id="GO:1990817">
    <property type="term" value="F:poly(A) RNA polymerase activity"/>
    <property type="evidence" value="ECO:0007669"/>
    <property type="project" value="UniProtKB-EC"/>
</dbReference>
<evidence type="ECO:0000256" key="11">
    <source>
        <dbReference type="ARBA" id="ARBA00022840"/>
    </source>
</evidence>
<reference evidence="19" key="1">
    <citation type="submission" date="2022-02" db="EMBL/GenBank/DDBJ databases">
        <authorList>
            <person name="Henning P.M."/>
            <person name="McCubbin A.G."/>
            <person name="Shore J.S."/>
        </authorList>
    </citation>
    <scope>NUCLEOTIDE SEQUENCE</scope>
    <source>
        <strain evidence="19">F60SS</strain>
        <tissue evidence="19">Leaves</tissue>
    </source>
</reference>
<evidence type="ECO:0000256" key="2">
    <source>
        <dbReference type="ARBA" id="ARBA00001946"/>
    </source>
</evidence>
<dbReference type="GO" id="GO:0005634">
    <property type="term" value="C:nucleus"/>
    <property type="evidence" value="ECO:0007669"/>
    <property type="project" value="UniProtKB-SubCell"/>
</dbReference>
<name>A0A9Q0GMA4_9ROSI</name>
<keyword evidence="12" id="KW-0460">Magnesium</keyword>
<evidence type="ECO:0000313" key="19">
    <source>
        <dbReference type="EMBL" id="KAJ4850836.1"/>
    </source>
</evidence>
<evidence type="ECO:0000256" key="12">
    <source>
        <dbReference type="ARBA" id="ARBA00022842"/>
    </source>
</evidence>
<accession>A0A9Q0GMA4</accession>
<comment type="cofactor">
    <cofactor evidence="1">
        <name>Mn(2+)</name>
        <dbReference type="ChEBI" id="CHEBI:29035"/>
    </cofactor>
</comment>
<feature type="domain" description="Poly(A) polymerase central" evidence="17">
    <location>
        <begin position="221"/>
        <end position="365"/>
    </location>
</feature>